<dbReference type="EMBL" id="MDYQ01000363">
    <property type="protein sequence ID" value="PRP75762.1"/>
    <property type="molecule type" value="Genomic_DNA"/>
</dbReference>
<evidence type="ECO:0000256" key="1">
    <source>
        <dbReference type="SAM" id="MobiDB-lite"/>
    </source>
</evidence>
<keyword evidence="4" id="KW-1185">Reference proteome</keyword>
<comment type="caution">
    <text evidence="2">The sequence shown here is derived from an EMBL/GenBank/DDBJ whole genome shotgun (WGS) entry which is preliminary data.</text>
</comment>
<evidence type="ECO:0000313" key="3">
    <source>
        <dbReference type="EMBL" id="PRP85022.1"/>
    </source>
</evidence>
<sequence length="99" mass="11071">MPPLVFLESQSIETRTNTKREVNMRSSPNQFIQSSSSFIDRGNNFLSRCLAVFCVLKRTNKYVLSKTTVTIFRGEATLTPQEHPNAGTPSSKSQGQLCD</sequence>
<evidence type="ECO:0000313" key="2">
    <source>
        <dbReference type="EMBL" id="PRP75762.1"/>
    </source>
</evidence>
<gene>
    <name evidence="3" type="ORF">PROFUN_07310</name>
    <name evidence="2" type="ORF">PROFUN_15588</name>
</gene>
<dbReference type="EMBL" id="MDYQ01000052">
    <property type="protein sequence ID" value="PRP85022.1"/>
    <property type="molecule type" value="Genomic_DNA"/>
</dbReference>
<name>A0A2P6MVM4_9EUKA</name>
<dbReference type="Proteomes" id="UP000241769">
    <property type="component" value="Unassembled WGS sequence"/>
</dbReference>
<feature type="compositionally biased region" description="Polar residues" evidence="1">
    <location>
        <begin position="78"/>
        <end position="99"/>
    </location>
</feature>
<feature type="region of interest" description="Disordered" evidence="1">
    <location>
        <begin position="75"/>
        <end position="99"/>
    </location>
</feature>
<evidence type="ECO:0000313" key="4">
    <source>
        <dbReference type="Proteomes" id="UP000241769"/>
    </source>
</evidence>
<organism evidence="2 4">
    <name type="scientific">Planoprotostelium fungivorum</name>
    <dbReference type="NCBI Taxonomy" id="1890364"/>
    <lineage>
        <taxon>Eukaryota</taxon>
        <taxon>Amoebozoa</taxon>
        <taxon>Evosea</taxon>
        <taxon>Variosea</taxon>
        <taxon>Cavosteliida</taxon>
        <taxon>Cavosteliaceae</taxon>
        <taxon>Planoprotostelium</taxon>
    </lineage>
</organism>
<reference evidence="2 4" key="1">
    <citation type="journal article" date="2018" name="Genome Biol. Evol.">
        <title>Multiple Roots of Fruiting Body Formation in Amoebozoa.</title>
        <authorList>
            <person name="Hillmann F."/>
            <person name="Forbes G."/>
            <person name="Novohradska S."/>
            <person name="Ferling I."/>
            <person name="Riege K."/>
            <person name="Groth M."/>
            <person name="Westermann M."/>
            <person name="Marz M."/>
            <person name="Spaller T."/>
            <person name="Winckler T."/>
            <person name="Schaap P."/>
            <person name="Glockner G."/>
        </authorList>
    </citation>
    <scope>NUCLEOTIDE SEQUENCE [LARGE SCALE GENOMIC DNA]</scope>
    <source>
        <strain evidence="2 4">Jena</strain>
    </source>
</reference>
<proteinExistence type="predicted"/>
<dbReference type="AlphaFoldDB" id="A0A2P6MVM4"/>
<dbReference type="InParanoid" id="A0A2P6MVM4"/>
<protein>
    <submittedName>
        <fullName evidence="2">Uncharacterized protein</fullName>
    </submittedName>
</protein>
<accession>A0A2P6MVM4</accession>